<keyword evidence="7" id="KW-0547">Nucleotide-binding</keyword>
<dbReference type="Pfam" id="PF00672">
    <property type="entry name" value="HAMP"/>
    <property type="match status" value="1"/>
</dbReference>
<keyword evidence="6" id="KW-0808">Transferase</keyword>
<evidence type="ECO:0000256" key="9">
    <source>
        <dbReference type="ARBA" id="ARBA00022840"/>
    </source>
</evidence>
<reference evidence="12 13" key="1">
    <citation type="journal article" date="2019" name="Int. J. Syst. Evol. Microbiol.">
        <title>The Global Catalogue of Microorganisms (GCM) 10K type strain sequencing project: providing services to taxonomists for standard genome sequencing and annotation.</title>
        <authorList>
            <consortium name="The Broad Institute Genomics Platform"/>
            <consortium name="The Broad Institute Genome Sequencing Center for Infectious Disease"/>
            <person name="Wu L."/>
            <person name="Ma J."/>
        </authorList>
    </citation>
    <scope>NUCLEOTIDE SEQUENCE [LARGE SCALE GENOMIC DNA]</scope>
    <source>
        <strain evidence="12 13">JCM 15503</strain>
    </source>
</reference>
<dbReference type="EC" id="2.7.13.3" evidence="3"/>
<dbReference type="InterPro" id="IPR003661">
    <property type="entry name" value="HisK_dim/P_dom"/>
</dbReference>
<evidence type="ECO:0000256" key="6">
    <source>
        <dbReference type="ARBA" id="ARBA00022679"/>
    </source>
</evidence>
<dbReference type="Pfam" id="PF02518">
    <property type="entry name" value="HATPase_c"/>
    <property type="match status" value="1"/>
</dbReference>
<proteinExistence type="predicted"/>
<evidence type="ECO:0000256" key="8">
    <source>
        <dbReference type="ARBA" id="ARBA00022777"/>
    </source>
</evidence>
<comment type="subcellular location">
    <subcellularLocation>
        <location evidence="2">Cell membrane</location>
        <topology evidence="2">Multi-pass membrane protein</topology>
    </subcellularLocation>
</comment>
<organism evidence="12 13">
    <name type="scientific">Ideonella azotifigens</name>
    <dbReference type="NCBI Taxonomy" id="513160"/>
    <lineage>
        <taxon>Bacteria</taxon>
        <taxon>Pseudomonadati</taxon>
        <taxon>Pseudomonadota</taxon>
        <taxon>Betaproteobacteria</taxon>
        <taxon>Burkholderiales</taxon>
        <taxon>Sphaerotilaceae</taxon>
        <taxon>Ideonella</taxon>
    </lineage>
</organism>
<dbReference type="PROSITE" id="PS50885">
    <property type="entry name" value="HAMP"/>
    <property type="match status" value="1"/>
</dbReference>
<dbReference type="SUPFAM" id="SSF47384">
    <property type="entry name" value="Homodimeric domain of signal transducing histidine kinase"/>
    <property type="match status" value="1"/>
</dbReference>
<dbReference type="InterPro" id="IPR036097">
    <property type="entry name" value="HisK_dim/P_sf"/>
</dbReference>
<feature type="domain" description="Histidine kinase" evidence="10">
    <location>
        <begin position="241"/>
        <end position="443"/>
    </location>
</feature>
<evidence type="ECO:0000256" key="1">
    <source>
        <dbReference type="ARBA" id="ARBA00000085"/>
    </source>
</evidence>
<keyword evidence="5" id="KW-0597">Phosphoprotein</keyword>
<feature type="domain" description="HAMP" evidence="11">
    <location>
        <begin position="181"/>
        <end position="233"/>
    </location>
</feature>
<dbReference type="Pfam" id="PF00512">
    <property type="entry name" value="HisKA"/>
    <property type="match status" value="1"/>
</dbReference>
<keyword evidence="4" id="KW-1003">Cell membrane</keyword>
<evidence type="ECO:0000313" key="12">
    <source>
        <dbReference type="EMBL" id="GAA0763558.1"/>
    </source>
</evidence>
<dbReference type="InterPro" id="IPR003660">
    <property type="entry name" value="HAMP_dom"/>
</dbReference>
<keyword evidence="13" id="KW-1185">Reference proteome</keyword>
<evidence type="ECO:0000256" key="5">
    <source>
        <dbReference type="ARBA" id="ARBA00022553"/>
    </source>
</evidence>
<evidence type="ECO:0000259" key="10">
    <source>
        <dbReference type="PROSITE" id="PS50109"/>
    </source>
</evidence>
<comment type="catalytic activity">
    <reaction evidence="1">
        <text>ATP + protein L-histidine = ADP + protein N-phospho-L-histidine.</text>
        <dbReference type="EC" id="2.7.13.3"/>
    </reaction>
</comment>
<dbReference type="EMBL" id="BAAAEW010000037">
    <property type="protein sequence ID" value="GAA0763558.1"/>
    <property type="molecule type" value="Genomic_DNA"/>
</dbReference>
<keyword evidence="8" id="KW-0418">Kinase</keyword>
<dbReference type="InterPro" id="IPR036890">
    <property type="entry name" value="HATPase_C_sf"/>
</dbReference>
<name>A0ABN1KDS2_9BURK</name>
<dbReference type="SMART" id="SM00387">
    <property type="entry name" value="HATPase_c"/>
    <property type="match status" value="1"/>
</dbReference>
<protein>
    <recommendedName>
        <fullName evidence="3">histidine kinase</fullName>
        <ecNumber evidence="3">2.7.13.3</ecNumber>
    </recommendedName>
</protein>
<evidence type="ECO:0000256" key="2">
    <source>
        <dbReference type="ARBA" id="ARBA00004651"/>
    </source>
</evidence>
<keyword evidence="4" id="KW-0472">Membrane</keyword>
<dbReference type="SUPFAM" id="SSF158472">
    <property type="entry name" value="HAMP domain-like"/>
    <property type="match status" value="1"/>
</dbReference>
<dbReference type="RefSeq" id="WP_231013067.1">
    <property type="nucleotide sequence ID" value="NZ_BAAAEW010000037.1"/>
</dbReference>
<dbReference type="InterPro" id="IPR005467">
    <property type="entry name" value="His_kinase_dom"/>
</dbReference>
<dbReference type="CDD" id="cd06225">
    <property type="entry name" value="HAMP"/>
    <property type="match status" value="1"/>
</dbReference>
<dbReference type="SMART" id="SM00304">
    <property type="entry name" value="HAMP"/>
    <property type="match status" value="1"/>
</dbReference>
<dbReference type="Proteomes" id="UP001500279">
    <property type="component" value="Unassembled WGS sequence"/>
</dbReference>
<dbReference type="PANTHER" id="PTHR44936">
    <property type="entry name" value="SENSOR PROTEIN CREC"/>
    <property type="match status" value="1"/>
</dbReference>
<dbReference type="Gene3D" id="1.10.287.130">
    <property type="match status" value="1"/>
</dbReference>
<gene>
    <name evidence="12" type="ORF">GCM10009107_49020</name>
</gene>
<dbReference type="CDD" id="cd00075">
    <property type="entry name" value="HATPase"/>
    <property type="match status" value="1"/>
</dbReference>
<dbReference type="PANTHER" id="PTHR44936:SF10">
    <property type="entry name" value="SENSOR PROTEIN RSTB"/>
    <property type="match status" value="1"/>
</dbReference>
<accession>A0ABN1KDS2</accession>
<evidence type="ECO:0000256" key="3">
    <source>
        <dbReference type="ARBA" id="ARBA00012438"/>
    </source>
</evidence>
<dbReference type="InterPro" id="IPR003594">
    <property type="entry name" value="HATPase_dom"/>
</dbReference>
<keyword evidence="9" id="KW-0067">ATP-binding</keyword>
<evidence type="ECO:0000313" key="13">
    <source>
        <dbReference type="Proteomes" id="UP001500279"/>
    </source>
</evidence>
<dbReference type="InterPro" id="IPR050980">
    <property type="entry name" value="2C_sensor_his_kinase"/>
</dbReference>
<evidence type="ECO:0000256" key="7">
    <source>
        <dbReference type="ARBA" id="ARBA00022741"/>
    </source>
</evidence>
<dbReference type="SUPFAM" id="SSF55874">
    <property type="entry name" value="ATPase domain of HSP90 chaperone/DNA topoisomerase II/histidine kinase"/>
    <property type="match status" value="1"/>
</dbReference>
<dbReference type="CDD" id="cd00082">
    <property type="entry name" value="HisKA"/>
    <property type="match status" value="1"/>
</dbReference>
<evidence type="ECO:0000259" key="11">
    <source>
        <dbReference type="PROSITE" id="PS50885"/>
    </source>
</evidence>
<dbReference type="PROSITE" id="PS50109">
    <property type="entry name" value="HIS_KIN"/>
    <property type="match status" value="1"/>
</dbReference>
<comment type="caution">
    <text evidence="12">The sequence shown here is derived from an EMBL/GenBank/DDBJ whole genome shotgun (WGS) entry which is preliminary data.</text>
</comment>
<sequence>MMLMQRVVERCRRHRAVHAARRWRHGLGHSLKRRLVFLFVLLAVGTTLVFLAGSREVFSTGWRELVKPLVSDYLDRLTAEIGSPPDIARAQALTQRLPISIGIDGPLVNWQSPNTPQDASDGRKLPHDASLRALLSRRTSDGHHIRYGIAAWQWQEHPRWFSGMTLGGLLVLTGLAFFYVRKLFRPLDDIRAGAMRYGTGDFSQPIPLRQHDELGELAIQVNAMAANLQRMLDGQRGLLLAISHELRSPLTRARLNAELVAEGPERQALLRDLAEMRDLIHDLLESERLARGHDALQREPVDLNQLLRDQVAQQCPEQPIEWQLDPTLPTLQLDRSRMQLLLRNLLDNALRHGSGGTLDLATHRNGQQLSLSVRDRGPGVPVDQRDRLAQPFYRPDAARTRRDGGVGLGLYLCRLVAESHGGTLKFEDAGPGLRVVVTLPVQG</sequence>
<dbReference type="SMART" id="SM00388">
    <property type="entry name" value="HisKA"/>
    <property type="match status" value="1"/>
</dbReference>
<dbReference type="Gene3D" id="3.30.565.10">
    <property type="entry name" value="Histidine kinase-like ATPase, C-terminal domain"/>
    <property type="match status" value="1"/>
</dbReference>
<dbReference type="PRINTS" id="PR00344">
    <property type="entry name" value="BCTRLSENSOR"/>
</dbReference>
<evidence type="ECO:0000256" key="4">
    <source>
        <dbReference type="ARBA" id="ARBA00022475"/>
    </source>
</evidence>
<dbReference type="InterPro" id="IPR004358">
    <property type="entry name" value="Sig_transdc_His_kin-like_C"/>
</dbReference>